<dbReference type="EMBL" id="VSSQ01049686">
    <property type="protein sequence ID" value="MPN03764.1"/>
    <property type="molecule type" value="Genomic_DNA"/>
</dbReference>
<sequence length="141" mass="15483">MQQTVKYDLTTLLSAKGKLGDRTKLIAKCFSILNDSVQISVNSYAALGENRALLAAVTSYQCFVEQTLLAIPEKASDKKYSGCTLAEIMYSCAELDGTDWIKLPHEIVGACETLIQTERETIAVIAEEFEPKELGGQEDEV</sequence>
<comment type="caution">
    <text evidence="1">The sequence shown here is derived from an EMBL/GenBank/DDBJ whole genome shotgun (WGS) entry which is preliminary data.</text>
</comment>
<name>A0A645ETD6_9ZZZZ</name>
<gene>
    <name evidence="1" type="ORF">SDC9_150998</name>
</gene>
<reference evidence="1" key="1">
    <citation type="submission" date="2019-08" db="EMBL/GenBank/DDBJ databases">
        <authorList>
            <person name="Kucharzyk K."/>
            <person name="Murdoch R.W."/>
            <person name="Higgins S."/>
            <person name="Loffler F."/>
        </authorList>
    </citation>
    <scope>NUCLEOTIDE SEQUENCE</scope>
</reference>
<proteinExistence type="predicted"/>
<dbReference type="AlphaFoldDB" id="A0A645ETD6"/>
<evidence type="ECO:0000313" key="1">
    <source>
        <dbReference type="EMBL" id="MPN03764.1"/>
    </source>
</evidence>
<organism evidence="1">
    <name type="scientific">bioreactor metagenome</name>
    <dbReference type="NCBI Taxonomy" id="1076179"/>
    <lineage>
        <taxon>unclassified sequences</taxon>
        <taxon>metagenomes</taxon>
        <taxon>ecological metagenomes</taxon>
    </lineage>
</organism>
<protein>
    <submittedName>
        <fullName evidence="1">Uncharacterized protein</fullName>
    </submittedName>
</protein>
<accession>A0A645ETD6</accession>